<reference evidence="2 3" key="1">
    <citation type="submission" date="2019-02" db="EMBL/GenBank/DDBJ databases">
        <title>Deep-cultivation of Planctomycetes and their phenomic and genomic characterization uncovers novel biology.</title>
        <authorList>
            <person name="Wiegand S."/>
            <person name="Jogler M."/>
            <person name="Boedeker C."/>
            <person name="Pinto D."/>
            <person name="Vollmers J."/>
            <person name="Rivas-Marin E."/>
            <person name="Kohn T."/>
            <person name="Peeters S.H."/>
            <person name="Heuer A."/>
            <person name="Rast P."/>
            <person name="Oberbeckmann S."/>
            <person name="Bunk B."/>
            <person name="Jeske O."/>
            <person name="Meyerdierks A."/>
            <person name="Storesund J.E."/>
            <person name="Kallscheuer N."/>
            <person name="Luecker S."/>
            <person name="Lage O.M."/>
            <person name="Pohl T."/>
            <person name="Merkel B.J."/>
            <person name="Hornburger P."/>
            <person name="Mueller R.-W."/>
            <person name="Bruemmer F."/>
            <person name="Labrenz M."/>
            <person name="Spormann A.M."/>
            <person name="Op den Camp H."/>
            <person name="Overmann J."/>
            <person name="Amann R."/>
            <person name="Jetten M.S.M."/>
            <person name="Mascher T."/>
            <person name="Medema M.H."/>
            <person name="Devos D.P."/>
            <person name="Kaster A.-K."/>
            <person name="Ovreas L."/>
            <person name="Rohde M."/>
            <person name="Galperin M.Y."/>
            <person name="Jogler C."/>
        </authorList>
    </citation>
    <scope>NUCLEOTIDE SEQUENCE [LARGE SCALE GENOMIC DNA]</scope>
    <source>
        <strain evidence="2 3">CA12</strain>
    </source>
</reference>
<dbReference type="InterPro" id="IPR010718">
    <property type="entry name" value="DUF1294"/>
</dbReference>
<evidence type="ECO:0000256" key="1">
    <source>
        <dbReference type="SAM" id="Phobius"/>
    </source>
</evidence>
<organism evidence="2 3">
    <name type="scientific">Alienimonas californiensis</name>
    <dbReference type="NCBI Taxonomy" id="2527989"/>
    <lineage>
        <taxon>Bacteria</taxon>
        <taxon>Pseudomonadati</taxon>
        <taxon>Planctomycetota</taxon>
        <taxon>Planctomycetia</taxon>
        <taxon>Planctomycetales</taxon>
        <taxon>Planctomycetaceae</taxon>
        <taxon>Alienimonas</taxon>
    </lineage>
</organism>
<keyword evidence="1" id="KW-1133">Transmembrane helix</keyword>
<sequence>MSESRRRSVLRHWPYLVAAGWAAAVAGGVYWERLPAWVAWTLLGLCVVAFVLHGWDKWRATRNGRRVPELVLHLFELLGGWPGALLGRHLFRHKTAKVSYRIVFWLCAAANALVLAGYLWYGDGLDNVVREDVLSGEALPGSLGE</sequence>
<gene>
    <name evidence="2" type="ORF">CA12_19990</name>
</gene>
<evidence type="ECO:0000313" key="3">
    <source>
        <dbReference type="Proteomes" id="UP000318741"/>
    </source>
</evidence>
<name>A0A517P954_9PLAN</name>
<accession>A0A517P954</accession>
<dbReference type="AlphaFoldDB" id="A0A517P954"/>
<feature type="transmembrane region" description="Helical" evidence="1">
    <location>
        <begin position="37"/>
        <end position="55"/>
    </location>
</feature>
<evidence type="ECO:0000313" key="2">
    <source>
        <dbReference type="EMBL" id="QDT15902.1"/>
    </source>
</evidence>
<dbReference type="Pfam" id="PF06961">
    <property type="entry name" value="DUF1294"/>
    <property type="match status" value="1"/>
</dbReference>
<feature type="transmembrane region" description="Helical" evidence="1">
    <location>
        <begin position="102"/>
        <end position="121"/>
    </location>
</feature>
<protein>
    <recommendedName>
        <fullName evidence="4">DUF1294 domain-containing protein</fullName>
    </recommendedName>
</protein>
<dbReference type="RefSeq" id="WP_145358796.1">
    <property type="nucleotide sequence ID" value="NZ_CP036265.1"/>
</dbReference>
<evidence type="ECO:0008006" key="4">
    <source>
        <dbReference type="Google" id="ProtNLM"/>
    </source>
</evidence>
<feature type="transmembrane region" description="Helical" evidence="1">
    <location>
        <begin position="12"/>
        <end position="31"/>
    </location>
</feature>
<keyword evidence="3" id="KW-1185">Reference proteome</keyword>
<dbReference type="OrthoDB" id="1698854at2"/>
<keyword evidence="1" id="KW-0812">Transmembrane</keyword>
<dbReference type="KEGG" id="acaf:CA12_19990"/>
<keyword evidence="1" id="KW-0472">Membrane</keyword>
<dbReference type="EMBL" id="CP036265">
    <property type="protein sequence ID" value="QDT15902.1"/>
    <property type="molecule type" value="Genomic_DNA"/>
</dbReference>
<dbReference type="Proteomes" id="UP000318741">
    <property type="component" value="Chromosome"/>
</dbReference>
<proteinExistence type="predicted"/>